<dbReference type="Proteomes" id="UP000001219">
    <property type="component" value="Chromosome"/>
</dbReference>
<name>D0L7V5_GORB4</name>
<dbReference type="HOGENOM" id="CLU_846656_0_0_11"/>
<evidence type="ECO:0000313" key="3">
    <source>
        <dbReference type="Proteomes" id="UP000001219"/>
    </source>
</evidence>
<protein>
    <submittedName>
        <fullName evidence="2">Uncharacterized protein</fullName>
    </submittedName>
</protein>
<dbReference type="KEGG" id="gbr:Gbro_1706"/>
<proteinExistence type="predicted"/>
<evidence type="ECO:0000313" key="2">
    <source>
        <dbReference type="EMBL" id="ACY20968.1"/>
    </source>
</evidence>
<keyword evidence="3" id="KW-1185">Reference proteome</keyword>
<feature type="compositionally biased region" description="Basic and acidic residues" evidence="1">
    <location>
        <begin position="243"/>
        <end position="254"/>
    </location>
</feature>
<dbReference type="RefSeq" id="WP_012833535.1">
    <property type="nucleotide sequence ID" value="NC_013441.1"/>
</dbReference>
<dbReference type="STRING" id="526226.Gbro_1706"/>
<feature type="region of interest" description="Disordered" evidence="1">
    <location>
        <begin position="206"/>
        <end position="330"/>
    </location>
</feature>
<reference evidence="2 3" key="2">
    <citation type="journal article" date="2010" name="Stand. Genomic Sci.">
        <title>Complete genome sequence of Gordonia bronchialis type strain (3410).</title>
        <authorList>
            <person name="Ivanova N."/>
            <person name="Sikorski J."/>
            <person name="Jando M."/>
            <person name="Lapidus A."/>
            <person name="Nolan M."/>
            <person name="Lucas S."/>
            <person name="Del Rio T.G."/>
            <person name="Tice H."/>
            <person name="Copeland A."/>
            <person name="Cheng J.F."/>
            <person name="Chen F."/>
            <person name="Bruce D."/>
            <person name="Goodwin L."/>
            <person name="Pitluck S."/>
            <person name="Mavromatis K."/>
            <person name="Ovchinnikova G."/>
            <person name="Pati A."/>
            <person name="Chen A."/>
            <person name="Palaniappan K."/>
            <person name="Land M."/>
            <person name="Hauser L."/>
            <person name="Chang Y.J."/>
            <person name="Jeffries C.D."/>
            <person name="Chain P."/>
            <person name="Saunders E."/>
            <person name="Han C."/>
            <person name="Detter J.C."/>
            <person name="Brettin T."/>
            <person name="Rohde M."/>
            <person name="Goker M."/>
            <person name="Bristow J."/>
            <person name="Eisen J.A."/>
            <person name="Markowitz V."/>
            <person name="Hugenholtz P."/>
            <person name="Klenk H.P."/>
            <person name="Kyrpides N.C."/>
        </authorList>
    </citation>
    <scope>NUCLEOTIDE SEQUENCE [LARGE SCALE GENOMIC DNA]</scope>
    <source>
        <strain evidence="3">ATCC 25592 / DSM 43247 / BCRC 13721 / JCM 3198 / KCTC 3076 / NBRC 16047 / NCTC 10667</strain>
    </source>
</reference>
<dbReference type="EMBL" id="CP001802">
    <property type="protein sequence ID" value="ACY20968.1"/>
    <property type="molecule type" value="Genomic_DNA"/>
</dbReference>
<feature type="compositionally biased region" description="Low complexity" evidence="1">
    <location>
        <begin position="256"/>
        <end position="265"/>
    </location>
</feature>
<reference evidence="3" key="1">
    <citation type="submission" date="2009-10" db="EMBL/GenBank/DDBJ databases">
        <title>The complete chromosome of Gordonia bronchialis DSM 43247.</title>
        <authorList>
            <consortium name="US DOE Joint Genome Institute (JGI-PGF)"/>
            <person name="Lucas S."/>
            <person name="Copeland A."/>
            <person name="Lapidus A."/>
            <person name="Glavina del Rio T."/>
            <person name="Dalin E."/>
            <person name="Tice H."/>
            <person name="Bruce D."/>
            <person name="Goodwin L."/>
            <person name="Pitluck S."/>
            <person name="Kyrpides N."/>
            <person name="Mavromatis K."/>
            <person name="Ivanova N."/>
            <person name="Ovchinnikova G."/>
            <person name="Saunders E."/>
            <person name="Brettin T."/>
            <person name="Detter J.C."/>
            <person name="Han C."/>
            <person name="Larimer F."/>
            <person name="Land M."/>
            <person name="Hauser L."/>
            <person name="Markowitz V."/>
            <person name="Cheng J.-F."/>
            <person name="Hugenholtz P."/>
            <person name="Woyke T."/>
            <person name="Wu D."/>
            <person name="Jando M."/>
            <person name="Schneider S."/>
            <person name="Goeker M."/>
            <person name="Klenk H.-P."/>
            <person name="Eisen J.A."/>
        </authorList>
    </citation>
    <scope>NUCLEOTIDE SEQUENCE [LARGE SCALE GENOMIC DNA]</scope>
    <source>
        <strain evidence="3">ATCC 25592 / DSM 43247 / BCRC 13721 / JCM 3198 / KCTC 3076 / NBRC 16047 / NCTC 10667</strain>
    </source>
</reference>
<feature type="compositionally biased region" description="Polar residues" evidence="1">
    <location>
        <begin position="217"/>
        <end position="227"/>
    </location>
</feature>
<sequence>MRGSQDSLAALRAEAGAGVDRLLEYLAVGRTFGMNLPPDTQIRTRMATIDRFDIAALAADSRCLVAAHRAVSEQLHQLPEQQIRLDRGWQGATATEAVVAVINHQRRAESDLDVLRTLTDATAAAASGIDRLLRTFLLAVARAGEPTVAGCPIAELPGAVLAGRVPIHVVIADIQARVALFTVGADAVVGGIGAILQILNRSTAGLDTEPYPADTRTPGNATLTPSRSDLAAGPDGTGIVTTVEHEHDDHRPTEKPPATAATTAPGPIESASARIVPTPDPVERGPVEDGDVPLRLGGTGTAATTGVAPGPRPSTAAEPSAGDLALAGDQ</sequence>
<gene>
    <name evidence="2" type="ordered locus">Gbro_1706</name>
</gene>
<organism evidence="2 3">
    <name type="scientific">Gordonia bronchialis (strain ATCC 25592 / DSM 43247 / BCRC 13721 / JCM 3198 / KCTC 3076 / NBRC 16047 / NCTC 10667)</name>
    <name type="common">Rhodococcus bronchialis</name>
    <dbReference type="NCBI Taxonomy" id="526226"/>
    <lineage>
        <taxon>Bacteria</taxon>
        <taxon>Bacillati</taxon>
        <taxon>Actinomycetota</taxon>
        <taxon>Actinomycetes</taxon>
        <taxon>Mycobacteriales</taxon>
        <taxon>Gordoniaceae</taxon>
        <taxon>Gordonia</taxon>
    </lineage>
</organism>
<dbReference type="AlphaFoldDB" id="D0L7V5"/>
<dbReference type="OrthoDB" id="4381875at2"/>
<accession>D0L7V5</accession>
<dbReference type="eggNOG" id="ENOG5031VQJ">
    <property type="taxonomic scope" value="Bacteria"/>
</dbReference>
<evidence type="ECO:0000256" key="1">
    <source>
        <dbReference type="SAM" id="MobiDB-lite"/>
    </source>
</evidence>